<name>A0A0N5C6E8_STREA</name>
<keyword evidence="1" id="KW-1133">Transmembrane helix</keyword>
<reference evidence="3" key="1">
    <citation type="submission" date="2017-02" db="UniProtKB">
        <authorList>
            <consortium name="WormBaseParasite"/>
        </authorList>
    </citation>
    <scope>IDENTIFICATION</scope>
</reference>
<protein>
    <submittedName>
        <fullName evidence="3">G_PROTEIN_RECEP_F1_2 domain-containing protein</fullName>
    </submittedName>
</protein>
<keyword evidence="2" id="KW-1185">Reference proteome</keyword>
<feature type="transmembrane region" description="Helical" evidence="1">
    <location>
        <begin position="53"/>
        <end position="74"/>
    </location>
</feature>
<dbReference type="AlphaFoldDB" id="A0A0N5C6E8"/>
<evidence type="ECO:0000256" key="1">
    <source>
        <dbReference type="SAM" id="Phobius"/>
    </source>
</evidence>
<organism evidence="2 3">
    <name type="scientific">Strongyloides papillosus</name>
    <name type="common">Intestinal threadworm</name>
    <dbReference type="NCBI Taxonomy" id="174720"/>
    <lineage>
        <taxon>Eukaryota</taxon>
        <taxon>Metazoa</taxon>
        <taxon>Ecdysozoa</taxon>
        <taxon>Nematoda</taxon>
        <taxon>Chromadorea</taxon>
        <taxon>Rhabditida</taxon>
        <taxon>Tylenchina</taxon>
        <taxon>Panagrolaimomorpha</taxon>
        <taxon>Strongyloidoidea</taxon>
        <taxon>Strongyloididae</taxon>
        <taxon>Strongyloides</taxon>
    </lineage>
</organism>
<evidence type="ECO:0000313" key="3">
    <source>
        <dbReference type="WBParaSite" id="SPAL_0001351700.1"/>
    </source>
</evidence>
<keyword evidence="1" id="KW-0812">Transmembrane</keyword>
<dbReference type="WBParaSite" id="SPAL_0001351700.1">
    <property type="protein sequence ID" value="SPAL_0001351700.1"/>
    <property type="gene ID" value="SPAL_0001351700"/>
</dbReference>
<proteinExistence type="predicted"/>
<dbReference type="Proteomes" id="UP000046392">
    <property type="component" value="Unplaced"/>
</dbReference>
<keyword evidence="1" id="KW-0472">Membrane</keyword>
<accession>A0A0N5C6E8</accession>
<feature type="transmembrane region" description="Helical" evidence="1">
    <location>
        <begin position="194"/>
        <end position="215"/>
    </location>
</feature>
<feature type="transmembrane region" description="Helical" evidence="1">
    <location>
        <begin position="153"/>
        <end position="174"/>
    </location>
</feature>
<evidence type="ECO:0000313" key="2">
    <source>
        <dbReference type="Proteomes" id="UP000046392"/>
    </source>
</evidence>
<sequence>MCDTNRNVSDSYDISNDITQRCIFGTIRYDDSLYIDRCFTGDNYGFVEGIPDLLIYCSFGTPVVVLIFLIITYYKLKKAKTSIHIEEKNEALALENGAKEDKDSTLKTLSPKTSSKNMKNIDKDSTLKTLSPKTSSKNMKNILRKYEIESEMLFLFQQMILCITVSIGMSTIYVENPLRKFFGSNNLYFGVIRVSTYQISYSSLSICLIIFNRSIRDDITELYKKVFIY</sequence>